<feature type="compositionally biased region" description="Basic and acidic residues" evidence="1">
    <location>
        <begin position="210"/>
        <end position="219"/>
    </location>
</feature>
<keyword evidence="3" id="KW-1185">Reference proteome</keyword>
<dbReference type="AlphaFoldDB" id="W6YSC4"/>
<dbReference type="eggNOG" id="ENOG502RR6S">
    <property type="taxonomic scope" value="Eukaryota"/>
</dbReference>
<feature type="region of interest" description="Disordered" evidence="1">
    <location>
        <begin position="1"/>
        <end position="26"/>
    </location>
</feature>
<name>W6YSC4_COCMI</name>
<protein>
    <submittedName>
        <fullName evidence="2">Uncharacterized protein</fullName>
    </submittedName>
</protein>
<evidence type="ECO:0000313" key="2">
    <source>
        <dbReference type="EMBL" id="EUC42347.1"/>
    </source>
</evidence>
<dbReference type="RefSeq" id="XP_007691132.1">
    <property type="nucleotide sequence ID" value="XM_007692942.1"/>
</dbReference>
<dbReference type="GeneID" id="19118369"/>
<gene>
    <name evidence="2" type="ORF">COCMIDRAFT_103747</name>
</gene>
<dbReference type="EMBL" id="KI964064">
    <property type="protein sequence ID" value="EUC42347.1"/>
    <property type="molecule type" value="Genomic_DNA"/>
</dbReference>
<feature type="region of interest" description="Disordered" evidence="1">
    <location>
        <begin position="197"/>
        <end position="219"/>
    </location>
</feature>
<dbReference type="HOGENOM" id="CLU_096908_0_0_1"/>
<sequence length="219" mass="23679">MSSPTGPHSTNITDTTPNNAAEAHKARTNSDIINLFKKPPISDANPPSIKGIGLYTHIAAPTNPSPEIPSHPVFLPITQTPTGKAPFNPHLPDEIRDLCSDIRDLIRDEEAAVANRSLSFDELTKRYAGLPVRADVLGDATALAVRAKGDVVMREDGGGRQGVEREVGVQSGSRRVSVDVAGSGVAGREDVVMREVEEETARKLPPGTHIYREDPRRRR</sequence>
<dbReference type="Proteomes" id="UP000054032">
    <property type="component" value="Unassembled WGS sequence"/>
</dbReference>
<reference evidence="2 3" key="1">
    <citation type="journal article" date="2013" name="PLoS Genet.">
        <title>Comparative genome structure, secondary metabolite, and effector coding capacity across Cochliobolus pathogens.</title>
        <authorList>
            <person name="Condon B.J."/>
            <person name="Leng Y."/>
            <person name="Wu D."/>
            <person name="Bushley K.E."/>
            <person name="Ohm R.A."/>
            <person name="Otillar R."/>
            <person name="Martin J."/>
            <person name="Schackwitz W."/>
            <person name="Grimwood J."/>
            <person name="MohdZainudin N."/>
            <person name="Xue C."/>
            <person name="Wang R."/>
            <person name="Manning V.A."/>
            <person name="Dhillon B."/>
            <person name="Tu Z.J."/>
            <person name="Steffenson B.J."/>
            <person name="Salamov A."/>
            <person name="Sun H."/>
            <person name="Lowry S."/>
            <person name="LaButti K."/>
            <person name="Han J."/>
            <person name="Copeland A."/>
            <person name="Lindquist E."/>
            <person name="Barry K."/>
            <person name="Schmutz J."/>
            <person name="Baker S.E."/>
            <person name="Ciuffetti L.M."/>
            <person name="Grigoriev I.V."/>
            <person name="Zhong S."/>
            <person name="Turgeon B.G."/>
        </authorList>
    </citation>
    <scope>NUCLEOTIDE SEQUENCE [LARGE SCALE GENOMIC DNA]</scope>
    <source>
        <strain evidence="2 3">ATCC 44560</strain>
    </source>
</reference>
<accession>W6YSC4</accession>
<evidence type="ECO:0000313" key="3">
    <source>
        <dbReference type="Proteomes" id="UP000054032"/>
    </source>
</evidence>
<feature type="compositionally biased region" description="Polar residues" evidence="1">
    <location>
        <begin position="1"/>
        <end position="19"/>
    </location>
</feature>
<dbReference type="KEGG" id="bor:COCMIDRAFT_103747"/>
<proteinExistence type="predicted"/>
<evidence type="ECO:0000256" key="1">
    <source>
        <dbReference type="SAM" id="MobiDB-lite"/>
    </source>
</evidence>
<dbReference type="OrthoDB" id="3693506at2759"/>
<organism evidence="2 3">
    <name type="scientific">Bipolaris oryzae ATCC 44560</name>
    <dbReference type="NCBI Taxonomy" id="930090"/>
    <lineage>
        <taxon>Eukaryota</taxon>
        <taxon>Fungi</taxon>
        <taxon>Dikarya</taxon>
        <taxon>Ascomycota</taxon>
        <taxon>Pezizomycotina</taxon>
        <taxon>Dothideomycetes</taxon>
        <taxon>Pleosporomycetidae</taxon>
        <taxon>Pleosporales</taxon>
        <taxon>Pleosporineae</taxon>
        <taxon>Pleosporaceae</taxon>
        <taxon>Bipolaris</taxon>
    </lineage>
</organism>